<accession>A0A9P5RDS5</accession>
<keyword evidence="2" id="KW-1185">Reference proteome</keyword>
<dbReference type="Proteomes" id="UP000748756">
    <property type="component" value="Unassembled WGS sequence"/>
</dbReference>
<dbReference type="EMBL" id="JAAAUQ010002085">
    <property type="protein sequence ID" value="KAF9128096.1"/>
    <property type="molecule type" value="Genomic_DNA"/>
</dbReference>
<evidence type="ECO:0000313" key="2">
    <source>
        <dbReference type="Proteomes" id="UP000748756"/>
    </source>
</evidence>
<reference evidence="1" key="1">
    <citation type="journal article" date="2020" name="Fungal Divers.">
        <title>Resolving the Mortierellaceae phylogeny through synthesis of multi-gene phylogenetics and phylogenomics.</title>
        <authorList>
            <person name="Vandepol N."/>
            <person name="Liber J."/>
            <person name="Desiro A."/>
            <person name="Na H."/>
            <person name="Kennedy M."/>
            <person name="Barry K."/>
            <person name="Grigoriev I.V."/>
            <person name="Miller A.N."/>
            <person name="O'Donnell K."/>
            <person name="Stajich J.E."/>
            <person name="Bonito G."/>
        </authorList>
    </citation>
    <scope>NUCLEOTIDE SEQUENCE</scope>
    <source>
        <strain evidence="1">NRRL 6426</strain>
    </source>
</reference>
<protein>
    <recommendedName>
        <fullName evidence="3">F-box domain-containing protein</fullName>
    </recommendedName>
</protein>
<dbReference type="OrthoDB" id="2382293at2759"/>
<dbReference type="CDD" id="cd09917">
    <property type="entry name" value="F-box_SF"/>
    <property type="match status" value="1"/>
</dbReference>
<dbReference type="InterPro" id="IPR036047">
    <property type="entry name" value="F-box-like_dom_sf"/>
</dbReference>
<sequence length="235" mass="26533">MALLPKTSHALDLPEIRVRIASFLSNRDCISCMRVSKTWYKDFAGPVWDTVDFDKNKSFSKIPPKVISKYGHLIRSVLKVVKENDLLVLQYPNITSLRSVEFLAINNKLSLALFYDLVRYHRGTLKSLAVSGDWRKASLLKQDEERVYLSLDALKPEASLTSLSLECVYITRSAFSSILKSSPSLRSLSLWSTTILAHNLTQELFRHNGITYLKASSTQVLIHKCPTEDGLLALS</sequence>
<dbReference type="AlphaFoldDB" id="A0A9P5RDS5"/>
<dbReference type="InterPro" id="IPR032675">
    <property type="entry name" value="LRR_dom_sf"/>
</dbReference>
<dbReference type="SUPFAM" id="SSF81383">
    <property type="entry name" value="F-box domain"/>
    <property type="match status" value="1"/>
</dbReference>
<evidence type="ECO:0008006" key="3">
    <source>
        <dbReference type="Google" id="ProtNLM"/>
    </source>
</evidence>
<comment type="caution">
    <text evidence="1">The sequence shown here is derived from an EMBL/GenBank/DDBJ whole genome shotgun (WGS) entry which is preliminary data.</text>
</comment>
<proteinExistence type="predicted"/>
<dbReference type="Gene3D" id="3.80.10.10">
    <property type="entry name" value="Ribonuclease Inhibitor"/>
    <property type="match status" value="1"/>
</dbReference>
<name>A0A9P5RDS5_9FUNG</name>
<evidence type="ECO:0000313" key="1">
    <source>
        <dbReference type="EMBL" id="KAF9128096.1"/>
    </source>
</evidence>
<gene>
    <name evidence="1" type="ORF">BG015_004399</name>
</gene>
<organism evidence="1 2">
    <name type="scientific">Linnemannia schmuckeri</name>
    <dbReference type="NCBI Taxonomy" id="64567"/>
    <lineage>
        <taxon>Eukaryota</taxon>
        <taxon>Fungi</taxon>
        <taxon>Fungi incertae sedis</taxon>
        <taxon>Mucoromycota</taxon>
        <taxon>Mortierellomycotina</taxon>
        <taxon>Mortierellomycetes</taxon>
        <taxon>Mortierellales</taxon>
        <taxon>Mortierellaceae</taxon>
        <taxon>Linnemannia</taxon>
    </lineage>
</organism>